<reference evidence="2 3" key="1">
    <citation type="journal article" date="2015" name="Plant Cell">
        <title>Oil accumulation by the oleaginous diatom Fistulifera solaris as revealed by the genome and transcriptome.</title>
        <authorList>
            <person name="Tanaka T."/>
            <person name="Maeda Y."/>
            <person name="Veluchamy A."/>
            <person name="Tanaka M."/>
            <person name="Abida H."/>
            <person name="Marechal E."/>
            <person name="Bowler C."/>
            <person name="Muto M."/>
            <person name="Sunaga Y."/>
            <person name="Tanaka M."/>
            <person name="Yoshino T."/>
            <person name="Taniguchi T."/>
            <person name="Fukuda Y."/>
            <person name="Nemoto M."/>
            <person name="Matsumoto M."/>
            <person name="Wong P.S."/>
            <person name="Aburatani S."/>
            <person name="Fujibuchi W."/>
        </authorList>
    </citation>
    <scope>NUCLEOTIDE SEQUENCE [LARGE SCALE GENOMIC DNA]</scope>
    <source>
        <strain evidence="2 3">JPCC DA0580</strain>
    </source>
</reference>
<gene>
    <name evidence="2" type="ORF">FisN_UnNu050</name>
</gene>
<feature type="signal peptide" evidence="1">
    <location>
        <begin position="1"/>
        <end position="19"/>
    </location>
</feature>
<dbReference type="PANTHER" id="PTHR34801:SF6">
    <property type="entry name" value="SLL1620 PROTEIN"/>
    <property type="match status" value="1"/>
</dbReference>
<dbReference type="OrthoDB" id="41501at2759"/>
<proteinExistence type="predicted"/>
<evidence type="ECO:0000256" key="1">
    <source>
        <dbReference type="SAM" id="SignalP"/>
    </source>
</evidence>
<organism evidence="2 3">
    <name type="scientific">Fistulifera solaris</name>
    <name type="common">Oleaginous diatom</name>
    <dbReference type="NCBI Taxonomy" id="1519565"/>
    <lineage>
        <taxon>Eukaryota</taxon>
        <taxon>Sar</taxon>
        <taxon>Stramenopiles</taxon>
        <taxon>Ochrophyta</taxon>
        <taxon>Bacillariophyta</taxon>
        <taxon>Bacillariophyceae</taxon>
        <taxon>Bacillariophycidae</taxon>
        <taxon>Naviculales</taxon>
        <taxon>Naviculaceae</taxon>
        <taxon>Fistulifera</taxon>
    </lineage>
</organism>
<evidence type="ECO:0000313" key="3">
    <source>
        <dbReference type="Proteomes" id="UP000198406"/>
    </source>
</evidence>
<dbReference type="Proteomes" id="UP000198406">
    <property type="component" value="Unassembled WGS sequence"/>
</dbReference>
<sequence length="246" mass="27315">MKAALQISLLFLLVVQCVSWSMPPSDPIPDPKSTLPRRQALLWISGGLVSTAQPANAFENKISNKYDDRPKRRGPQPKDLGVAIRQSLDQEEYVGLKGCGPAPNCFSSTIPDDPDHSVPAFIWPKDKDQEAAFLQLEQVLKKYTPGQNGVDGGGFEIRTVDAKKGYIYVQYEALKNGYIDDVEFAVIPGTPERSVQVRSSSRIGYLDFGVNGKRLNFIANALRAEGWEAEGVDYKTHPLYTEENRL</sequence>
<dbReference type="PANTHER" id="PTHR34801">
    <property type="entry name" value="EXPRESSED PROTEIN"/>
    <property type="match status" value="1"/>
</dbReference>
<dbReference type="AlphaFoldDB" id="A0A1Z5JLR5"/>
<evidence type="ECO:0000313" key="2">
    <source>
        <dbReference type="EMBL" id="GAX14919.1"/>
    </source>
</evidence>
<dbReference type="InParanoid" id="A0A1Z5JLR5"/>
<dbReference type="Pfam" id="PF07386">
    <property type="entry name" value="DUF1499"/>
    <property type="match status" value="1"/>
</dbReference>
<dbReference type="EMBL" id="BDSP01000086">
    <property type="protein sequence ID" value="GAX14919.1"/>
    <property type="molecule type" value="Genomic_DNA"/>
</dbReference>
<keyword evidence="1" id="KW-0732">Signal</keyword>
<dbReference type="InterPro" id="IPR010865">
    <property type="entry name" value="DUF1499"/>
</dbReference>
<feature type="chain" id="PRO_5013300853" evidence="1">
    <location>
        <begin position="20"/>
        <end position="246"/>
    </location>
</feature>
<name>A0A1Z5JLR5_FISSO</name>
<keyword evidence="3" id="KW-1185">Reference proteome</keyword>
<accession>A0A1Z5JLR5</accession>
<comment type="caution">
    <text evidence="2">The sequence shown here is derived from an EMBL/GenBank/DDBJ whole genome shotgun (WGS) entry which is preliminary data.</text>
</comment>
<protein>
    <submittedName>
        <fullName evidence="2">Uncharacterized protein</fullName>
    </submittedName>
</protein>